<dbReference type="InterPro" id="IPR029058">
    <property type="entry name" value="AB_hydrolase_fold"/>
</dbReference>
<organism evidence="2 3">
    <name type="scientific">Paenibacillus pasadenensis</name>
    <dbReference type="NCBI Taxonomy" id="217090"/>
    <lineage>
        <taxon>Bacteria</taxon>
        <taxon>Bacillati</taxon>
        <taxon>Bacillota</taxon>
        <taxon>Bacilli</taxon>
        <taxon>Bacillales</taxon>
        <taxon>Paenibacillaceae</taxon>
        <taxon>Paenibacillus</taxon>
    </lineage>
</organism>
<dbReference type="GO" id="GO:0016747">
    <property type="term" value="F:acyltransferase activity, transferring groups other than amino-acyl groups"/>
    <property type="evidence" value="ECO:0007669"/>
    <property type="project" value="TreeGrafter"/>
</dbReference>
<dbReference type="Gene3D" id="3.40.50.1820">
    <property type="entry name" value="alpha/beta hydrolase"/>
    <property type="match status" value="1"/>
</dbReference>
<reference evidence="2 3" key="1">
    <citation type="submission" date="2017-05" db="EMBL/GenBank/DDBJ databases">
        <title>Functional genome analysis of Paenibacillus pasadenensis strain R16: insights on endophytic life style and antifungal activity.</title>
        <authorList>
            <person name="Passera A."/>
            <person name="Marcolungo L."/>
            <person name="Casati P."/>
            <person name="Brasca M."/>
            <person name="Quaglino F."/>
            <person name="Delledonne M."/>
        </authorList>
    </citation>
    <scope>NUCLEOTIDE SEQUENCE [LARGE SCALE GENOMIC DNA]</scope>
    <source>
        <strain evidence="2 3">R16</strain>
    </source>
</reference>
<evidence type="ECO:0000256" key="1">
    <source>
        <dbReference type="SAM" id="MobiDB-lite"/>
    </source>
</evidence>
<dbReference type="InterPro" id="IPR000801">
    <property type="entry name" value="Esterase-like"/>
</dbReference>
<proteinExistence type="predicted"/>
<dbReference type="PANTHER" id="PTHR48098">
    <property type="entry name" value="ENTEROCHELIN ESTERASE-RELATED"/>
    <property type="match status" value="1"/>
</dbReference>
<dbReference type="InterPro" id="IPR050583">
    <property type="entry name" value="Mycobacterial_A85_antigen"/>
</dbReference>
<comment type="caution">
    <text evidence="2">The sequence shown here is derived from an EMBL/GenBank/DDBJ whole genome shotgun (WGS) entry which is preliminary data.</text>
</comment>
<name>A0A2N5N6D6_9BACL</name>
<sequence length="356" mass="37553">MEASGRERPDGQRPGVPDGLTQPLPADRQGSIQEIDYDAHHYINADRQLVSSSLVDPAEAGREVVRGKPIRKRCSLYLPAGYEAAPADARCDVLYLLHGVGGDHREWLDGSGQTGGRPLLAAILDRLIAAGDIPPTIVVFPNGRSAVDWTDRSFNTEGTNMLGFYYFDYELRHDLIPFIDARYRTKAAAASGVPGGDGQGGRSHRALAGLSMGGMQALNLGLGGFRHDSAVFAGGASRYGNGLVPTVPAPGMTDLFSAVGAFSNAPTSSGGQRLGASIRAAGFAVRQLMLVCGDEDLLVQSSFEEALDGLEEAAGERLGSLLREIVPGGKHDFGVWTYAAYRFLLAAFGTSGSTGA</sequence>
<keyword evidence="3" id="KW-1185">Reference proteome</keyword>
<feature type="compositionally biased region" description="Basic and acidic residues" evidence="1">
    <location>
        <begin position="1"/>
        <end position="11"/>
    </location>
</feature>
<dbReference type="Pfam" id="PF00756">
    <property type="entry name" value="Esterase"/>
    <property type="match status" value="1"/>
</dbReference>
<dbReference type="PANTHER" id="PTHR48098:SF1">
    <property type="entry name" value="DIACYLGLYCEROL ACYLTRANSFERASE_MYCOLYLTRANSFERASE AG85A"/>
    <property type="match status" value="1"/>
</dbReference>
<dbReference type="OrthoDB" id="9777383at2"/>
<feature type="region of interest" description="Disordered" evidence="1">
    <location>
        <begin position="1"/>
        <end position="26"/>
    </location>
</feature>
<evidence type="ECO:0000313" key="2">
    <source>
        <dbReference type="EMBL" id="PLT45892.1"/>
    </source>
</evidence>
<dbReference type="Proteomes" id="UP000234789">
    <property type="component" value="Unassembled WGS sequence"/>
</dbReference>
<evidence type="ECO:0000313" key="3">
    <source>
        <dbReference type="Proteomes" id="UP000234789"/>
    </source>
</evidence>
<dbReference type="AlphaFoldDB" id="A0A2N5N6D6"/>
<protein>
    <submittedName>
        <fullName evidence="2">Putative esterase</fullName>
    </submittedName>
</protein>
<accession>A0A2N5N6D6</accession>
<dbReference type="SUPFAM" id="SSF53474">
    <property type="entry name" value="alpha/beta-Hydrolases"/>
    <property type="match status" value="1"/>
</dbReference>
<gene>
    <name evidence="2" type="ORF">B8V81_4323</name>
</gene>
<dbReference type="EMBL" id="NFEZ01000004">
    <property type="protein sequence ID" value="PLT45892.1"/>
    <property type="molecule type" value="Genomic_DNA"/>
</dbReference>